<keyword evidence="1" id="KW-0732">Signal</keyword>
<dbReference type="Gene3D" id="3.10.450.50">
    <property type="match status" value="1"/>
</dbReference>
<feature type="chain" id="PRO_5020299229" evidence="1">
    <location>
        <begin position="20"/>
        <end position="71"/>
    </location>
</feature>
<dbReference type="AlphaFoldDB" id="A0A4D7JF79"/>
<proteinExistence type="predicted"/>
<evidence type="ECO:0000256" key="1">
    <source>
        <dbReference type="SAM" id="SignalP"/>
    </source>
</evidence>
<keyword evidence="3" id="KW-1185">Reference proteome</keyword>
<gene>
    <name evidence="2" type="ORF">DCC35_05955</name>
</gene>
<organism evidence="2 3">
    <name type="scientific">Mangrovivirga cuniculi</name>
    <dbReference type="NCBI Taxonomy" id="2715131"/>
    <lineage>
        <taxon>Bacteria</taxon>
        <taxon>Pseudomonadati</taxon>
        <taxon>Bacteroidota</taxon>
        <taxon>Cytophagia</taxon>
        <taxon>Cytophagales</taxon>
        <taxon>Mangrovivirgaceae</taxon>
        <taxon>Mangrovivirga</taxon>
    </lineage>
</organism>
<dbReference type="KEGG" id="fpf:DCC35_05955"/>
<sequence length="71" mass="8116">MKNIFILALLLTSLSFANAQSDEEKVDEVIHKVFDAMRAGDSTVLVTYFIKQPAMKTVYKKKARFSFTRDP</sequence>
<evidence type="ECO:0000313" key="3">
    <source>
        <dbReference type="Proteomes" id="UP000298616"/>
    </source>
</evidence>
<dbReference type="EMBL" id="CP028923">
    <property type="protein sequence ID" value="QCK14321.1"/>
    <property type="molecule type" value="Genomic_DNA"/>
</dbReference>
<evidence type="ECO:0000313" key="2">
    <source>
        <dbReference type="EMBL" id="QCK14321.1"/>
    </source>
</evidence>
<dbReference type="OrthoDB" id="1467339at2"/>
<feature type="signal peptide" evidence="1">
    <location>
        <begin position="1"/>
        <end position="19"/>
    </location>
</feature>
<accession>A0A4D7JF79</accession>
<name>A0A4D7JF79_9BACT</name>
<reference evidence="2 3" key="1">
    <citation type="submission" date="2018-04" db="EMBL/GenBank/DDBJ databases">
        <title>Complete genome uncultured novel isolate.</title>
        <authorList>
            <person name="Merlino G."/>
        </authorList>
    </citation>
    <scope>NUCLEOTIDE SEQUENCE [LARGE SCALE GENOMIC DNA]</scope>
    <source>
        <strain evidence="3">R1DC9</strain>
    </source>
</reference>
<dbReference type="Proteomes" id="UP000298616">
    <property type="component" value="Chromosome"/>
</dbReference>
<dbReference type="RefSeq" id="WP_137089910.1">
    <property type="nucleotide sequence ID" value="NZ_CP028923.1"/>
</dbReference>
<protein>
    <submittedName>
        <fullName evidence="2">Uncharacterized protein</fullName>
    </submittedName>
</protein>